<evidence type="ECO:0000313" key="2">
    <source>
        <dbReference type="Proteomes" id="UP001589867"/>
    </source>
</evidence>
<dbReference type="RefSeq" id="WP_377246674.1">
    <property type="nucleotide sequence ID" value="NZ_JBHLUH010000007.1"/>
</dbReference>
<proteinExistence type="predicted"/>
<comment type="caution">
    <text evidence="1">The sequence shown here is derived from an EMBL/GenBank/DDBJ whole genome shotgun (WGS) entry which is preliminary data.</text>
</comment>
<keyword evidence="2" id="KW-1185">Reference proteome</keyword>
<name>A0ABV6LXR8_9ACTN</name>
<sequence length="363" mass="39643">MSTGPRQRRISAYTVLERIADGLEIPNQGRQMLGLATPQAIDADGDQADPDPWSLAAALTRSSIDAAIMDRFERLVLVQAMRYPSTPPTVMWPTIRQELQRAEAALAERQTLSIQRRLVNVIATLSGLAGNLSVDLGRQTRALEYFDVSRVAADEAGNNDLAAWSLALQSIDPFFRGYGDEAASLLDRATDLADSESSARRRAWIAALRARAHAAAGNATTAAGSLEAAYATIDQAEPRRNGTDFFDRDRLDGIAGTTYLLMRDTDRAMTLISAATERRPYADAKGRALLTLDMAACRLIDQEPDEVVALVADALDIADGQIVRPIMMRSRELRSRMGTWRDTAAVKALDARLATLRDLDQGK</sequence>
<dbReference type="Proteomes" id="UP001589867">
    <property type="component" value="Unassembled WGS sequence"/>
</dbReference>
<evidence type="ECO:0008006" key="3">
    <source>
        <dbReference type="Google" id="ProtNLM"/>
    </source>
</evidence>
<organism evidence="1 2">
    <name type="scientific">Phytohabitans kaempferiae</name>
    <dbReference type="NCBI Taxonomy" id="1620943"/>
    <lineage>
        <taxon>Bacteria</taxon>
        <taxon>Bacillati</taxon>
        <taxon>Actinomycetota</taxon>
        <taxon>Actinomycetes</taxon>
        <taxon>Micromonosporales</taxon>
        <taxon>Micromonosporaceae</taxon>
    </lineage>
</organism>
<gene>
    <name evidence="1" type="ORF">ACFFIA_06025</name>
</gene>
<dbReference type="EMBL" id="JBHLUH010000007">
    <property type="protein sequence ID" value="MFC0527212.1"/>
    <property type="molecule type" value="Genomic_DNA"/>
</dbReference>
<protein>
    <recommendedName>
        <fullName evidence="3">Transcriptional regulator</fullName>
    </recommendedName>
</protein>
<reference evidence="1 2" key="1">
    <citation type="submission" date="2024-09" db="EMBL/GenBank/DDBJ databases">
        <authorList>
            <person name="Sun Q."/>
            <person name="Mori K."/>
        </authorList>
    </citation>
    <scope>NUCLEOTIDE SEQUENCE [LARGE SCALE GENOMIC DNA]</scope>
    <source>
        <strain evidence="1 2">TBRC 3947</strain>
    </source>
</reference>
<accession>A0ABV6LXR8</accession>
<evidence type="ECO:0000313" key="1">
    <source>
        <dbReference type="EMBL" id="MFC0527212.1"/>
    </source>
</evidence>